<dbReference type="Pfam" id="PF00646">
    <property type="entry name" value="F-box"/>
    <property type="match status" value="1"/>
</dbReference>
<evidence type="ECO:0000259" key="2">
    <source>
        <dbReference type="Pfam" id="PF08268"/>
    </source>
</evidence>
<gene>
    <name evidence="3" type="ORF">POM88_000770</name>
</gene>
<dbReference type="EMBL" id="JAUIZM010000001">
    <property type="protein sequence ID" value="KAK1401165.1"/>
    <property type="molecule type" value="Genomic_DNA"/>
</dbReference>
<comment type="caution">
    <text evidence="3">The sequence shown here is derived from an EMBL/GenBank/DDBJ whole genome shotgun (WGS) entry which is preliminary data.</text>
</comment>
<accession>A0AAD8JAX9</accession>
<dbReference type="AlphaFoldDB" id="A0AAD8JAX9"/>
<dbReference type="NCBIfam" id="TIGR01640">
    <property type="entry name" value="F_box_assoc_1"/>
    <property type="match status" value="1"/>
</dbReference>
<reference evidence="3" key="1">
    <citation type="submission" date="2023-02" db="EMBL/GenBank/DDBJ databases">
        <title>Genome of toxic invasive species Heracleum sosnowskyi carries increased number of genes despite the absence of recent whole-genome duplications.</title>
        <authorList>
            <person name="Schelkunov M."/>
            <person name="Shtratnikova V."/>
            <person name="Makarenko M."/>
            <person name="Klepikova A."/>
            <person name="Omelchenko D."/>
            <person name="Novikova G."/>
            <person name="Obukhova E."/>
            <person name="Bogdanov V."/>
            <person name="Penin A."/>
            <person name="Logacheva M."/>
        </authorList>
    </citation>
    <scope>NUCLEOTIDE SEQUENCE</scope>
    <source>
        <strain evidence="3">Hsosn_3</strain>
        <tissue evidence="3">Leaf</tissue>
    </source>
</reference>
<dbReference type="SUPFAM" id="SSF81383">
    <property type="entry name" value="F-box domain"/>
    <property type="match status" value="1"/>
</dbReference>
<dbReference type="InterPro" id="IPR001810">
    <property type="entry name" value="F-box_dom"/>
</dbReference>
<proteinExistence type="predicted"/>
<dbReference type="PANTHER" id="PTHR31672">
    <property type="entry name" value="BNACNNG10540D PROTEIN"/>
    <property type="match status" value="1"/>
</dbReference>
<dbReference type="Proteomes" id="UP001237642">
    <property type="component" value="Unassembled WGS sequence"/>
</dbReference>
<dbReference type="InterPro" id="IPR013187">
    <property type="entry name" value="F-box-assoc_dom_typ3"/>
</dbReference>
<keyword evidence="4" id="KW-1185">Reference proteome</keyword>
<dbReference type="InterPro" id="IPR050796">
    <property type="entry name" value="SCF_F-box_component"/>
</dbReference>
<evidence type="ECO:0000313" key="4">
    <source>
        <dbReference type="Proteomes" id="UP001237642"/>
    </source>
</evidence>
<sequence length="366" mass="41796">MDNLPEHVFVENILFLLPVKSLVCMRSVCKSWRSRILNPDFIELHMAKTMADPYSDNLIAHDRWGHDNQLSVVNTNFLDKGVSCLDFPSNLPKPCYVVGSCNGLLCVACEQSRQILKELYIWNPATREVKHVHEHTYINIYKMSNINQGSLGFCFDISSSDYKVVRIVTEHRFAPVMSRVEVYSLIKNYWKEIKVDDFEVESNCPAIVKGSIYWIVKHGLVYRRPSALLSFDVKSENFCTISLPDSIMSHKYSSDIELLEFKESVALILGNSTNEDITIWTLDDDSCWIMKFTIALRPSPIRKIVGCLKTGEFVGKDCDELLVYNPVNNVVKQTQLKMVTPRIYSYSESLVNLSSPSRSTPIAREG</sequence>
<dbReference type="PANTHER" id="PTHR31672:SF13">
    <property type="entry name" value="F-BOX PROTEIN CPR30-LIKE"/>
    <property type="match status" value="1"/>
</dbReference>
<name>A0AAD8JAX9_9APIA</name>
<feature type="domain" description="F-box" evidence="1">
    <location>
        <begin position="3"/>
        <end position="41"/>
    </location>
</feature>
<reference evidence="3" key="2">
    <citation type="submission" date="2023-05" db="EMBL/GenBank/DDBJ databases">
        <authorList>
            <person name="Schelkunov M.I."/>
        </authorList>
    </citation>
    <scope>NUCLEOTIDE SEQUENCE</scope>
    <source>
        <strain evidence="3">Hsosn_3</strain>
        <tissue evidence="3">Leaf</tissue>
    </source>
</reference>
<dbReference type="InterPro" id="IPR017451">
    <property type="entry name" value="F-box-assoc_interact_dom"/>
</dbReference>
<protein>
    <submittedName>
        <fullName evidence="3">F-box domain-containing protein</fullName>
    </submittedName>
</protein>
<dbReference type="InterPro" id="IPR011043">
    <property type="entry name" value="Gal_Oxase/kelch_b-propeller"/>
</dbReference>
<evidence type="ECO:0000313" key="3">
    <source>
        <dbReference type="EMBL" id="KAK1401165.1"/>
    </source>
</evidence>
<evidence type="ECO:0000259" key="1">
    <source>
        <dbReference type="Pfam" id="PF00646"/>
    </source>
</evidence>
<dbReference type="CDD" id="cd22157">
    <property type="entry name" value="F-box_AtFBW1-like"/>
    <property type="match status" value="1"/>
</dbReference>
<dbReference type="SUPFAM" id="SSF50965">
    <property type="entry name" value="Galactose oxidase, central domain"/>
    <property type="match status" value="1"/>
</dbReference>
<dbReference type="Gene3D" id="1.20.1280.50">
    <property type="match status" value="1"/>
</dbReference>
<dbReference type="Pfam" id="PF08268">
    <property type="entry name" value="FBA_3"/>
    <property type="match status" value="1"/>
</dbReference>
<dbReference type="InterPro" id="IPR036047">
    <property type="entry name" value="F-box-like_dom_sf"/>
</dbReference>
<feature type="domain" description="F-box associated beta-propeller type 3" evidence="2">
    <location>
        <begin position="87"/>
        <end position="342"/>
    </location>
</feature>
<organism evidence="3 4">
    <name type="scientific">Heracleum sosnowskyi</name>
    <dbReference type="NCBI Taxonomy" id="360622"/>
    <lineage>
        <taxon>Eukaryota</taxon>
        <taxon>Viridiplantae</taxon>
        <taxon>Streptophyta</taxon>
        <taxon>Embryophyta</taxon>
        <taxon>Tracheophyta</taxon>
        <taxon>Spermatophyta</taxon>
        <taxon>Magnoliopsida</taxon>
        <taxon>eudicotyledons</taxon>
        <taxon>Gunneridae</taxon>
        <taxon>Pentapetalae</taxon>
        <taxon>asterids</taxon>
        <taxon>campanulids</taxon>
        <taxon>Apiales</taxon>
        <taxon>Apiaceae</taxon>
        <taxon>Apioideae</taxon>
        <taxon>apioid superclade</taxon>
        <taxon>Tordylieae</taxon>
        <taxon>Tordyliinae</taxon>
        <taxon>Heracleum</taxon>
    </lineage>
</organism>